<evidence type="ECO:0000256" key="2">
    <source>
        <dbReference type="ARBA" id="ARBA00022448"/>
    </source>
</evidence>
<evidence type="ECO:0000313" key="9">
    <source>
        <dbReference type="EMBL" id="TLD02922.1"/>
    </source>
</evidence>
<feature type="domain" description="ABC transmembrane type-1" evidence="8">
    <location>
        <begin position="77"/>
        <end position="280"/>
    </location>
</feature>
<dbReference type="CDD" id="cd06261">
    <property type="entry name" value="TM_PBP2"/>
    <property type="match status" value="1"/>
</dbReference>
<dbReference type="PROSITE" id="PS50928">
    <property type="entry name" value="ABC_TM1"/>
    <property type="match status" value="1"/>
</dbReference>
<evidence type="ECO:0000256" key="6">
    <source>
        <dbReference type="ARBA" id="ARBA00023136"/>
    </source>
</evidence>
<evidence type="ECO:0000256" key="7">
    <source>
        <dbReference type="RuleBase" id="RU363032"/>
    </source>
</evidence>
<protein>
    <submittedName>
        <fullName evidence="9">Lactose transport system permease protein LacG</fullName>
    </submittedName>
</protein>
<dbReference type="STRING" id="180332.GCA_000797495_02174"/>
<keyword evidence="3" id="KW-1003">Cell membrane</keyword>
<comment type="subcellular location">
    <subcellularLocation>
        <location evidence="1 7">Cell membrane</location>
        <topology evidence="1 7">Multi-pass membrane protein</topology>
    </subcellularLocation>
</comment>
<dbReference type="AlphaFoldDB" id="A0A4U8QCT5"/>
<dbReference type="Proteomes" id="UP000306509">
    <property type="component" value="Unassembled WGS sequence"/>
</dbReference>
<keyword evidence="5" id="KW-1133">Transmembrane helix</keyword>
<name>A0A4U8QCT5_9FIRM</name>
<keyword evidence="2 7" id="KW-0813">Transport</keyword>
<dbReference type="Gene3D" id="1.10.3720.10">
    <property type="entry name" value="MetI-like"/>
    <property type="match status" value="1"/>
</dbReference>
<dbReference type="RefSeq" id="WP_027295444.1">
    <property type="nucleotide sequence ID" value="NZ_CAUSDN010000036.1"/>
</dbReference>
<dbReference type="GO" id="GO:0055085">
    <property type="term" value="P:transmembrane transport"/>
    <property type="evidence" value="ECO:0007669"/>
    <property type="project" value="InterPro"/>
</dbReference>
<gene>
    <name evidence="9" type="primary">lacG_1</name>
    <name evidence="9" type="ORF">DSM106044_00151</name>
</gene>
<evidence type="ECO:0000256" key="4">
    <source>
        <dbReference type="ARBA" id="ARBA00022692"/>
    </source>
</evidence>
<dbReference type="EMBL" id="QGQD01000004">
    <property type="protein sequence ID" value="TLD02922.1"/>
    <property type="molecule type" value="Genomic_DNA"/>
</dbReference>
<dbReference type="PANTHER" id="PTHR43744:SF9">
    <property type="entry name" value="POLYGALACTURONAN_RHAMNOGALACTURONAN TRANSPORT SYSTEM PERMEASE PROTEIN YTCP"/>
    <property type="match status" value="1"/>
</dbReference>
<dbReference type="SUPFAM" id="SSF161098">
    <property type="entry name" value="MetI-like"/>
    <property type="match status" value="1"/>
</dbReference>
<comment type="similarity">
    <text evidence="7">Belongs to the binding-protein-dependent transport system permease family.</text>
</comment>
<evidence type="ECO:0000313" key="10">
    <source>
        <dbReference type="Proteomes" id="UP000306509"/>
    </source>
</evidence>
<evidence type="ECO:0000256" key="5">
    <source>
        <dbReference type="ARBA" id="ARBA00022989"/>
    </source>
</evidence>
<dbReference type="Pfam" id="PF00528">
    <property type="entry name" value="BPD_transp_1"/>
    <property type="match status" value="1"/>
</dbReference>
<evidence type="ECO:0000256" key="3">
    <source>
        <dbReference type="ARBA" id="ARBA00022475"/>
    </source>
</evidence>
<reference evidence="9 10" key="1">
    <citation type="journal article" date="2019" name="Anaerobe">
        <title>Detection of Robinsoniella peoriensis in multiple bone samples of a trauma patient.</title>
        <authorList>
            <person name="Schrottner P."/>
            <person name="Hartwich K."/>
            <person name="Bunk B."/>
            <person name="Schober I."/>
            <person name="Helbig S."/>
            <person name="Rudolph W.W."/>
            <person name="Gunzer F."/>
        </authorList>
    </citation>
    <scope>NUCLEOTIDE SEQUENCE [LARGE SCALE GENOMIC DNA]</scope>
    <source>
        <strain evidence="9 10">DSM 106044</strain>
    </source>
</reference>
<dbReference type="GO" id="GO:0005886">
    <property type="term" value="C:plasma membrane"/>
    <property type="evidence" value="ECO:0007669"/>
    <property type="project" value="UniProtKB-SubCell"/>
</dbReference>
<keyword evidence="4" id="KW-0812">Transmembrane</keyword>
<comment type="caution">
    <text evidence="9">The sequence shown here is derived from an EMBL/GenBank/DDBJ whole genome shotgun (WGS) entry which is preliminary data.</text>
</comment>
<organism evidence="9 10">
    <name type="scientific">Robinsoniella peoriensis</name>
    <dbReference type="NCBI Taxonomy" id="180332"/>
    <lineage>
        <taxon>Bacteria</taxon>
        <taxon>Bacillati</taxon>
        <taxon>Bacillota</taxon>
        <taxon>Clostridia</taxon>
        <taxon>Lachnospirales</taxon>
        <taxon>Lachnospiraceae</taxon>
        <taxon>Robinsoniella</taxon>
    </lineage>
</organism>
<dbReference type="InterPro" id="IPR035906">
    <property type="entry name" value="MetI-like_sf"/>
</dbReference>
<evidence type="ECO:0000256" key="1">
    <source>
        <dbReference type="ARBA" id="ARBA00004651"/>
    </source>
</evidence>
<dbReference type="PANTHER" id="PTHR43744">
    <property type="entry name" value="ABC TRANSPORTER PERMEASE PROTEIN MG189-RELATED-RELATED"/>
    <property type="match status" value="1"/>
</dbReference>
<proteinExistence type="inferred from homology"/>
<sequence>MNQKNKIHIGSKSADIILMVIMCLLMVTILYPFINIISISLSSPSAITTGKVNWLPVGFNLKGYKMVFGDPKIWSAYGNTILYATLGTALNLIFTAMISYSLMIKEFVLRKPMTVFLTITMFFNGGMVPSYILIQNLGLMDSIWSVILPGCVSAYNIFIYRSFFKGISPEIREAAFVDGAGEARILFSIYMPLSKALFATFGLFSLVTYWNMWFEPLLYLKTDTKQPIQMILRQILFTSGAAGMNGAQEMMNQQLVNPKNIQYACIIATIAPIMIVYPFLQKYFEQGMMVGAVKG</sequence>
<evidence type="ECO:0000259" key="8">
    <source>
        <dbReference type="PROSITE" id="PS50928"/>
    </source>
</evidence>
<keyword evidence="10" id="KW-1185">Reference proteome</keyword>
<accession>A0A4U8QCT5</accession>
<dbReference type="InterPro" id="IPR000515">
    <property type="entry name" value="MetI-like"/>
</dbReference>
<keyword evidence="6" id="KW-0472">Membrane</keyword>